<dbReference type="InterPro" id="IPR052387">
    <property type="entry name" value="Fibrocystin"/>
</dbReference>
<dbReference type="OrthoDB" id="120976at2759"/>
<dbReference type="AlphaFoldDB" id="A0A401QBS1"/>
<reference evidence="2 3" key="1">
    <citation type="journal article" date="2018" name="Nat. Ecol. Evol.">
        <title>Shark genomes provide insights into elasmobranch evolution and the origin of vertebrates.</title>
        <authorList>
            <person name="Hara Y"/>
            <person name="Yamaguchi K"/>
            <person name="Onimaru K"/>
            <person name="Kadota M"/>
            <person name="Koyanagi M"/>
            <person name="Keeley SD"/>
            <person name="Tatsumi K"/>
            <person name="Tanaka K"/>
            <person name="Motone F"/>
            <person name="Kageyama Y"/>
            <person name="Nozu R"/>
            <person name="Adachi N"/>
            <person name="Nishimura O"/>
            <person name="Nakagawa R"/>
            <person name="Tanegashima C"/>
            <person name="Kiyatake I"/>
            <person name="Matsumoto R"/>
            <person name="Murakumo K"/>
            <person name="Nishida K"/>
            <person name="Terakita A"/>
            <person name="Kuratani S"/>
            <person name="Sato K"/>
            <person name="Hyodo S Kuraku.S."/>
        </authorList>
    </citation>
    <scope>NUCLEOTIDE SEQUENCE [LARGE SCALE GENOMIC DNA]</scope>
</reference>
<gene>
    <name evidence="2" type="ORF">scyTo_0023689</name>
</gene>
<name>A0A401QBS1_SCYTO</name>
<dbReference type="EMBL" id="BFAA01032521">
    <property type="protein sequence ID" value="GCB82845.1"/>
    <property type="molecule type" value="Genomic_DNA"/>
</dbReference>
<dbReference type="Proteomes" id="UP000288216">
    <property type="component" value="Unassembled WGS sequence"/>
</dbReference>
<evidence type="ECO:0000313" key="3">
    <source>
        <dbReference type="Proteomes" id="UP000288216"/>
    </source>
</evidence>
<sequence>FATNGLNVDDNVIHHTLGEGIRLWGDRNRARRNLVVLALWPSDSLTWTAAIEINHGSNIELQGNIVAGFAKIGYHIDGEPCP</sequence>
<organism evidence="2 3">
    <name type="scientific">Scyliorhinus torazame</name>
    <name type="common">Cloudy catshark</name>
    <name type="synonym">Catulus torazame</name>
    <dbReference type="NCBI Taxonomy" id="75743"/>
    <lineage>
        <taxon>Eukaryota</taxon>
        <taxon>Metazoa</taxon>
        <taxon>Chordata</taxon>
        <taxon>Craniata</taxon>
        <taxon>Vertebrata</taxon>
        <taxon>Chondrichthyes</taxon>
        <taxon>Elasmobranchii</taxon>
        <taxon>Galeomorphii</taxon>
        <taxon>Galeoidea</taxon>
        <taxon>Carcharhiniformes</taxon>
        <taxon>Scyliorhinidae</taxon>
        <taxon>Scyliorhinus</taxon>
    </lineage>
</organism>
<dbReference type="PANTHER" id="PTHR46769:SF2">
    <property type="entry name" value="FIBROCYSTIN-L ISOFORM 2 PRECURSOR-RELATED"/>
    <property type="match status" value="1"/>
</dbReference>
<accession>A0A401QBS1</accession>
<protein>
    <recommendedName>
        <fullName evidence="4">Right handed beta helix domain-containing protein</fullName>
    </recommendedName>
</protein>
<dbReference type="PANTHER" id="PTHR46769">
    <property type="entry name" value="POLYCYSTIC KIDNEY AND HEPATIC DISEASE 1 (AUTOSOMAL RECESSIVE)-LIKE 1"/>
    <property type="match status" value="1"/>
</dbReference>
<evidence type="ECO:0008006" key="4">
    <source>
        <dbReference type="Google" id="ProtNLM"/>
    </source>
</evidence>
<keyword evidence="3" id="KW-1185">Reference proteome</keyword>
<feature type="non-terminal residue" evidence="2">
    <location>
        <position position="1"/>
    </location>
</feature>
<dbReference type="InterPro" id="IPR011050">
    <property type="entry name" value="Pectin_lyase_fold/virulence"/>
</dbReference>
<comment type="caution">
    <text evidence="2">The sequence shown here is derived from an EMBL/GenBank/DDBJ whole genome shotgun (WGS) entry which is preliminary data.</text>
</comment>
<evidence type="ECO:0000256" key="1">
    <source>
        <dbReference type="ARBA" id="ARBA00022729"/>
    </source>
</evidence>
<dbReference type="STRING" id="75743.A0A401QBS1"/>
<feature type="non-terminal residue" evidence="2">
    <location>
        <position position="82"/>
    </location>
</feature>
<keyword evidence="1" id="KW-0732">Signal</keyword>
<proteinExistence type="predicted"/>
<dbReference type="SUPFAM" id="SSF51126">
    <property type="entry name" value="Pectin lyase-like"/>
    <property type="match status" value="1"/>
</dbReference>
<evidence type="ECO:0000313" key="2">
    <source>
        <dbReference type="EMBL" id="GCB82845.1"/>
    </source>
</evidence>